<dbReference type="GO" id="GO:0005737">
    <property type="term" value="C:cytoplasm"/>
    <property type="evidence" value="ECO:0007669"/>
    <property type="project" value="TreeGrafter"/>
</dbReference>
<dbReference type="CDD" id="cd17090">
    <property type="entry name" value="FERM_F1_TLN"/>
    <property type="match status" value="1"/>
</dbReference>
<evidence type="ECO:0000313" key="4">
    <source>
        <dbReference type="Proteomes" id="UP000308267"/>
    </source>
</evidence>
<feature type="non-terminal residue" evidence="3">
    <location>
        <position position="1"/>
    </location>
</feature>
<dbReference type="GO" id="GO:0005925">
    <property type="term" value="C:focal adhesion"/>
    <property type="evidence" value="ECO:0007669"/>
    <property type="project" value="TreeGrafter"/>
</dbReference>
<dbReference type="OrthoDB" id="10262320at2759"/>
<evidence type="ECO:0000313" key="3">
    <source>
        <dbReference type="EMBL" id="TGZ49172.1"/>
    </source>
</evidence>
<keyword evidence="4" id="KW-1185">Reference proteome</keyword>
<feature type="region of interest" description="Disordered" evidence="1">
    <location>
        <begin position="13"/>
        <end position="34"/>
    </location>
</feature>
<feature type="non-terminal residue" evidence="3">
    <location>
        <position position="199"/>
    </location>
</feature>
<dbReference type="PANTHER" id="PTHR19981">
    <property type="entry name" value="TALIN"/>
    <property type="match status" value="1"/>
</dbReference>
<dbReference type="Pfam" id="PF00373">
    <property type="entry name" value="FERM_M"/>
    <property type="match status" value="1"/>
</dbReference>
<organism evidence="3 4">
    <name type="scientific">Opisthorchis felineus</name>
    <dbReference type="NCBI Taxonomy" id="147828"/>
    <lineage>
        <taxon>Eukaryota</taxon>
        <taxon>Metazoa</taxon>
        <taxon>Spiralia</taxon>
        <taxon>Lophotrochozoa</taxon>
        <taxon>Platyhelminthes</taxon>
        <taxon>Trematoda</taxon>
        <taxon>Digenea</taxon>
        <taxon>Opisthorchiida</taxon>
        <taxon>Opisthorchiata</taxon>
        <taxon>Opisthorchiidae</taxon>
        <taxon>Opisthorchis</taxon>
    </lineage>
</organism>
<dbReference type="PANTHER" id="PTHR19981:SF1">
    <property type="entry name" value="RHEA, ISOFORM B"/>
    <property type="match status" value="1"/>
</dbReference>
<dbReference type="SUPFAM" id="SSF47031">
    <property type="entry name" value="Second domain of FERM"/>
    <property type="match status" value="1"/>
</dbReference>
<dbReference type="AlphaFoldDB" id="A0A4S2KI49"/>
<dbReference type="GO" id="GO:0098609">
    <property type="term" value="P:cell-cell adhesion"/>
    <property type="evidence" value="ECO:0007669"/>
    <property type="project" value="TreeGrafter"/>
</dbReference>
<dbReference type="InterPro" id="IPR014352">
    <property type="entry name" value="FERM/acyl-CoA-bd_prot_sf"/>
</dbReference>
<dbReference type="EMBL" id="SJOL01011226">
    <property type="protein sequence ID" value="TGZ49172.1"/>
    <property type="molecule type" value="Genomic_DNA"/>
</dbReference>
<dbReference type="GO" id="GO:0005178">
    <property type="term" value="F:integrin binding"/>
    <property type="evidence" value="ECO:0007669"/>
    <property type="project" value="TreeGrafter"/>
</dbReference>
<dbReference type="Proteomes" id="UP000308267">
    <property type="component" value="Unassembled WGS sequence"/>
</dbReference>
<name>A0A4S2KI49_OPIFE</name>
<dbReference type="SMART" id="SM00295">
    <property type="entry name" value="B41"/>
    <property type="match status" value="1"/>
</dbReference>
<reference evidence="3 4" key="1">
    <citation type="journal article" date="2019" name="BMC Genomics">
        <title>New insights from Opisthorchis felineus genome: update on genomics of the epidemiologically important liver flukes.</title>
        <authorList>
            <person name="Ershov N.I."/>
            <person name="Mordvinov V.A."/>
            <person name="Prokhortchouk E.B."/>
            <person name="Pakharukova M.Y."/>
            <person name="Gunbin K.V."/>
            <person name="Ustyantsev K."/>
            <person name="Genaev M.A."/>
            <person name="Blinov A.G."/>
            <person name="Mazur A."/>
            <person name="Boulygina E."/>
            <person name="Tsygankova S."/>
            <person name="Khrameeva E."/>
            <person name="Chekanov N."/>
            <person name="Fan G."/>
            <person name="Xiao A."/>
            <person name="Zhang H."/>
            <person name="Xu X."/>
            <person name="Yang H."/>
            <person name="Solovyev V."/>
            <person name="Lee S.M."/>
            <person name="Liu X."/>
            <person name="Afonnikov D.A."/>
            <person name="Skryabin K.G."/>
        </authorList>
    </citation>
    <scope>NUCLEOTIDE SEQUENCE [LARGE SCALE GENOMIC DNA]</scope>
    <source>
        <strain evidence="3">AK-0245</strain>
        <tissue evidence="3">Whole organism</tissue>
    </source>
</reference>
<dbReference type="InterPro" id="IPR000299">
    <property type="entry name" value="FERM_domain"/>
</dbReference>
<dbReference type="Gene3D" id="3.10.20.90">
    <property type="entry name" value="Phosphatidylinositol 3-kinase Catalytic Subunit, Chain A, domain 1"/>
    <property type="match status" value="1"/>
</dbReference>
<dbReference type="PROSITE" id="PS50057">
    <property type="entry name" value="FERM_3"/>
    <property type="match status" value="1"/>
</dbReference>
<evidence type="ECO:0000259" key="2">
    <source>
        <dbReference type="PROSITE" id="PS50057"/>
    </source>
</evidence>
<dbReference type="GO" id="GO:0005886">
    <property type="term" value="C:plasma membrane"/>
    <property type="evidence" value="ECO:0007669"/>
    <property type="project" value="TreeGrafter"/>
</dbReference>
<dbReference type="InterPro" id="IPR019748">
    <property type="entry name" value="FERM_central"/>
</dbReference>
<dbReference type="GO" id="GO:0030036">
    <property type="term" value="P:actin cytoskeleton organization"/>
    <property type="evidence" value="ECO:0007669"/>
    <property type="project" value="TreeGrafter"/>
</dbReference>
<protein>
    <recommendedName>
        <fullName evidence="2">FERM domain-containing protein</fullName>
    </recommendedName>
</protein>
<dbReference type="STRING" id="147828.A0A4S2KI49"/>
<dbReference type="InterPro" id="IPR019749">
    <property type="entry name" value="Band_41_domain"/>
</dbReference>
<comment type="caution">
    <text evidence="3">The sequence shown here is derived from an EMBL/GenBank/DDBJ whole genome shotgun (WGS) entry which is preliminary data.</text>
</comment>
<evidence type="ECO:0000256" key="1">
    <source>
        <dbReference type="SAM" id="MobiDB-lite"/>
    </source>
</evidence>
<sequence>GIYNHDEYSLVRERDETDRSQTLRKGTTGVGTLGRDQDKMEKLKRKLHTDDDMDWLNPSQSLRQQGIEENEVLLLKRRYFFSDMNVDARDPIQLNLLYLQLKDAILKGTHPVSQEEAIYLAALQCQIQLGDCNPEKFRANFLDLKDLLPKEYAKIRSLEKKILQQHAEFAGLSDIEAKVKYCQFCRSLKTYGITFFLVK</sequence>
<dbReference type="InterPro" id="IPR035963">
    <property type="entry name" value="FERM_2"/>
</dbReference>
<dbReference type="Gene3D" id="1.20.80.10">
    <property type="match status" value="1"/>
</dbReference>
<accession>A0A4S2KI49</accession>
<dbReference type="CDD" id="cd14473">
    <property type="entry name" value="FERM_B-lobe"/>
    <property type="match status" value="1"/>
</dbReference>
<dbReference type="FunFam" id="1.20.80.10:FF:000007">
    <property type="entry name" value="Talin 2"/>
    <property type="match status" value="1"/>
</dbReference>
<feature type="domain" description="FERM" evidence="2">
    <location>
        <begin position="1"/>
        <end position="199"/>
    </location>
</feature>
<gene>
    <name evidence="3" type="ORF">CRM22_010927</name>
</gene>
<proteinExistence type="predicted"/>